<dbReference type="RefSeq" id="WP_069800475.1">
    <property type="nucleotide sequence ID" value="NZ_CP034157.1"/>
</dbReference>
<evidence type="ECO:0000313" key="5">
    <source>
        <dbReference type="Proteomes" id="UP000238565"/>
    </source>
</evidence>
<sequence length="168" mass="17922">MKKIFASAMIFAVGFASAQTVAYKGAGDVKVNLGANLQDGGTGIVSSVDYGLGESFSIGAQAGYLLGVKEIGGEIPKFGDRFDLKVRLNANLGSVLKLPSNVDVYPGLNLGLKNFGGHLGARYFFDKGFGLYTEMQFPIAKYKKSEIAFDDLNNQFAVNIGVSFDIDN</sequence>
<proteinExistence type="predicted"/>
<dbReference type="Proteomes" id="UP000238565">
    <property type="component" value="Unassembled WGS sequence"/>
</dbReference>
<accession>A0A1E5UC42</accession>
<reference evidence="3 5" key="2">
    <citation type="submission" date="2018-02" db="EMBL/GenBank/DDBJ databases">
        <title>Draft genome sequence of bacterial isolates from marine environment.</title>
        <authorList>
            <person name="Singh S.K."/>
            <person name="Hill R."/>
            <person name="Major S."/>
            <person name="Cai H."/>
            <person name="Li Y."/>
        </authorList>
    </citation>
    <scope>NUCLEOTIDE SEQUENCE [LARGE SCALE GENOMIC DNA]</scope>
    <source>
        <strain evidence="3 5">IMET F</strain>
    </source>
</reference>
<dbReference type="InterPro" id="IPR046588">
    <property type="entry name" value="DUF6646"/>
</dbReference>
<evidence type="ECO:0000313" key="3">
    <source>
        <dbReference type="EMBL" id="PPZ92094.1"/>
    </source>
</evidence>
<keyword evidence="1" id="KW-0732">Signal</keyword>
<organism evidence="2 4">
    <name type="scientific">Cloacibacterium normanense</name>
    <dbReference type="NCBI Taxonomy" id="237258"/>
    <lineage>
        <taxon>Bacteria</taxon>
        <taxon>Pseudomonadati</taxon>
        <taxon>Bacteroidota</taxon>
        <taxon>Flavobacteriia</taxon>
        <taxon>Flavobacteriales</taxon>
        <taxon>Weeksellaceae</taxon>
    </lineage>
</organism>
<feature type="chain" id="PRO_5036018369" evidence="1">
    <location>
        <begin position="19"/>
        <end position="168"/>
    </location>
</feature>
<feature type="signal peptide" evidence="1">
    <location>
        <begin position="1"/>
        <end position="18"/>
    </location>
</feature>
<dbReference type="EMBL" id="MKGI01000078">
    <property type="protein sequence ID" value="OEL10367.1"/>
    <property type="molecule type" value="Genomic_DNA"/>
</dbReference>
<evidence type="ECO:0000313" key="4">
    <source>
        <dbReference type="Proteomes" id="UP000095601"/>
    </source>
</evidence>
<name>A0A1E5UC42_9FLAO</name>
<protein>
    <submittedName>
        <fullName evidence="2">Outer membrane beta-barrel domain protein</fullName>
    </submittedName>
</protein>
<dbReference type="Pfam" id="PF20351">
    <property type="entry name" value="DUF6646"/>
    <property type="match status" value="1"/>
</dbReference>
<dbReference type="OrthoDB" id="1118003at2"/>
<gene>
    <name evidence="2" type="ORF">BHF72_0732</name>
    <name evidence="3" type="ORF">C3729_03695</name>
</gene>
<dbReference type="PATRIC" id="fig|237258.4.peg.912"/>
<evidence type="ECO:0000256" key="1">
    <source>
        <dbReference type="SAM" id="SignalP"/>
    </source>
</evidence>
<comment type="caution">
    <text evidence="2">The sequence shown here is derived from an EMBL/GenBank/DDBJ whole genome shotgun (WGS) entry which is preliminary data.</text>
</comment>
<dbReference type="Proteomes" id="UP000095601">
    <property type="component" value="Unassembled WGS sequence"/>
</dbReference>
<evidence type="ECO:0000313" key="2">
    <source>
        <dbReference type="EMBL" id="OEL10367.1"/>
    </source>
</evidence>
<dbReference type="STRING" id="237258.SAMN04489756_105161"/>
<dbReference type="KEGG" id="cnr:EB819_10630"/>
<keyword evidence="4" id="KW-1185">Reference proteome</keyword>
<dbReference type="AlphaFoldDB" id="A0A1E5UC42"/>
<dbReference type="EMBL" id="PTPZ01000002">
    <property type="protein sequence ID" value="PPZ92094.1"/>
    <property type="molecule type" value="Genomic_DNA"/>
</dbReference>
<reference evidence="2 4" key="1">
    <citation type="submission" date="2016-09" db="EMBL/GenBank/DDBJ databases">
        <authorList>
            <person name="Capua I."/>
            <person name="De Benedictis P."/>
            <person name="Joannis T."/>
            <person name="Lombin L.H."/>
            <person name="Cattoli G."/>
        </authorList>
    </citation>
    <scope>NUCLEOTIDE SEQUENCE [LARGE SCALE GENOMIC DNA]</scope>
    <source>
        <strain evidence="2 4">NRS-1</strain>
    </source>
</reference>